<feature type="repeat" description="ANK" evidence="3">
    <location>
        <begin position="605"/>
        <end position="643"/>
    </location>
</feature>
<keyword evidence="6" id="KW-1185">Reference proteome</keyword>
<evidence type="ECO:0000313" key="6">
    <source>
        <dbReference type="Proteomes" id="UP000287144"/>
    </source>
</evidence>
<dbReference type="PROSITE" id="PS50297">
    <property type="entry name" value="ANK_REP_REGION"/>
    <property type="match status" value="2"/>
</dbReference>
<feature type="region of interest" description="Disordered" evidence="4">
    <location>
        <begin position="815"/>
        <end position="860"/>
    </location>
</feature>
<dbReference type="PANTHER" id="PTHR24198">
    <property type="entry name" value="ANKYRIN REPEAT AND PROTEIN KINASE DOMAIN-CONTAINING PROTEIN"/>
    <property type="match status" value="1"/>
</dbReference>
<comment type="caution">
    <text evidence="5">The sequence shown here is derived from an EMBL/GenBank/DDBJ whole genome shotgun (WGS) entry which is preliminary data.</text>
</comment>
<evidence type="ECO:0000256" key="2">
    <source>
        <dbReference type="ARBA" id="ARBA00023043"/>
    </source>
</evidence>
<dbReference type="GO" id="GO:0005737">
    <property type="term" value="C:cytoplasm"/>
    <property type="evidence" value="ECO:0007669"/>
    <property type="project" value="TreeGrafter"/>
</dbReference>
<dbReference type="SMART" id="SM00248">
    <property type="entry name" value="ANK"/>
    <property type="match status" value="4"/>
</dbReference>
<accession>A0A428TR81</accession>
<sequence>MEIAAVAIAFTQGISMIATSVRTLHSIRQAPIEFMDLLNQLSTLNGRAELLRRSLDSLAGAAHSNVPDVDINTIRNLQVQFEEISSNLNDTATKFIAKSKGLDHQGRHRIPRVLWQREQSNLMRLRERVKQLSSDMTDCLAAINASQGMRQTGLVLNVRAVMEQSFTDITSQIQHGNALTEHTHASVNHAVQKNESQTALLHSTLASHQETGATISRRPDILETRVETQLSQVMAHSNRGPQGSRIRRQFDHTVISVSTTLRPTCPPNCRCQCHGTSYARSPGWLSSVMGSLFVQYKSILMLGMKKCDTPLCQSSSQSSLHLQWSFPRWLIARALVASISWNSINDDGAALFLKIPRSINDLTWLVSRGQNPKAFIQRLKNGTIRPTDILAEWGQTFVTFCIEQRLWPHLEILFDWGFDPRLKDLTGRCAIHWARQKLLQGYMDKAPEKIKTILAQISAMELEDEEPLTMIHQAIRGETTYSLDECIQMEPQHINTPDDVGFAPLHWVLWKDDMAAFETLMKASANVNQKTSHGGRTPLHFICAWTNVIMVRELIDSGASVSALDNNKWTPLHDAVNIICGVPQEMDVVETLLDAHADPTCGDWGGSTPLHILFINDELESDFLTTLARTLMDAGADLEAKDMVGQTGLLYACTQVCRNIPILIDLGANVRAVDDGGESLVSKLLRNEDDLEPSLLNPELLVGINVDARDKLNWTPLETLASRVRDTITWQPVTIRVVVDMVDLILGIREANWKEGLFLDNKQKLEADGSHARMRHWVLRQRQLMQRDDSLSDLDCEECHLRGWYDDKYNESSASDIGDDEHHLSDGSISRDWQIINKGDPEEDKEDGKEDDDDNGNERG</sequence>
<evidence type="ECO:0000256" key="1">
    <source>
        <dbReference type="ARBA" id="ARBA00022737"/>
    </source>
</evidence>
<feature type="compositionally biased region" description="Acidic residues" evidence="4">
    <location>
        <begin position="841"/>
        <end position="860"/>
    </location>
</feature>
<evidence type="ECO:0000256" key="3">
    <source>
        <dbReference type="PROSITE-ProRule" id="PRU00023"/>
    </source>
</evidence>
<dbReference type="InterPro" id="IPR002110">
    <property type="entry name" value="Ankyrin_rpt"/>
</dbReference>
<evidence type="ECO:0000313" key="5">
    <source>
        <dbReference type="EMBL" id="RSM04600.1"/>
    </source>
</evidence>
<dbReference type="InterPro" id="IPR036770">
    <property type="entry name" value="Ankyrin_rpt-contain_sf"/>
</dbReference>
<reference evidence="5 6" key="1">
    <citation type="submission" date="2017-06" db="EMBL/GenBank/DDBJ databases">
        <title>Comparative genomic analysis of Ambrosia Fusariam Clade fungi.</title>
        <authorList>
            <person name="Stajich J.E."/>
            <person name="Carrillo J."/>
            <person name="Kijimoto T."/>
            <person name="Eskalen A."/>
            <person name="O'Donnell K."/>
            <person name="Kasson M."/>
        </authorList>
    </citation>
    <scope>NUCLEOTIDE SEQUENCE [LARGE SCALE GENOMIC DNA]</scope>
    <source>
        <strain evidence="5 6">NRRL62579</strain>
    </source>
</reference>
<proteinExistence type="predicted"/>
<organism evidence="5 6">
    <name type="scientific">Fusarium oligoseptatum</name>
    <dbReference type="NCBI Taxonomy" id="2604345"/>
    <lineage>
        <taxon>Eukaryota</taxon>
        <taxon>Fungi</taxon>
        <taxon>Dikarya</taxon>
        <taxon>Ascomycota</taxon>
        <taxon>Pezizomycotina</taxon>
        <taxon>Sordariomycetes</taxon>
        <taxon>Hypocreomycetidae</taxon>
        <taxon>Hypocreales</taxon>
        <taxon>Nectriaceae</taxon>
        <taxon>Fusarium</taxon>
        <taxon>Fusarium solani species complex</taxon>
    </lineage>
</organism>
<keyword evidence="2 3" id="KW-0040">ANK repeat</keyword>
<dbReference type="EMBL" id="NKCK01000058">
    <property type="protein sequence ID" value="RSM04600.1"/>
    <property type="molecule type" value="Genomic_DNA"/>
</dbReference>
<dbReference type="STRING" id="1325735.A0A428TR81"/>
<dbReference type="PROSITE" id="PS50088">
    <property type="entry name" value="ANK_REPEAT"/>
    <property type="match status" value="2"/>
</dbReference>
<feature type="repeat" description="ANK" evidence="3">
    <location>
        <begin position="534"/>
        <end position="566"/>
    </location>
</feature>
<dbReference type="Pfam" id="PF12796">
    <property type="entry name" value="Ank_2"/>
    <property type="match status" value="1"/>
</dbReference>
<dbReference type="PANTHER" id="PTHR24198:SF165">
    <property type="entry name" value="ANKYRIN REPEAT-CONTAINING PROTEIN-RELATED"/>
    <property type="match status" value="1"/>
</dbReference>
<gene>
    <name evidence="5" type="ORF">CEP52_006733</name>
</gene>
<dbReference type="SUPFAM" id="SSF48403">
    <property type="entry name" value="Ankyrin repeat"/>
    <property type="match status" value="1"/>
</dbReference>
<evidence type="ECO:0000256" key="4">
    <source>
        <dbReference type="SAM" id="MobiDB-lite"/>
    </source>
</evidence>
<dbReference type="Proteomes" id="UP000287144">
    <property type="component" value="Unassembled WGS sequence"/>
</dbReference>
<dbReference type="Gene3D" id="1.25.40.20">
    <property type="entry name" value="Ankyrin repeat-containing domain"/>
    <property type="match status" value="1"/>
</dbReference>
<keyword evidence="1" id="KW-0677">Repeat</keyword>
<name>A0A428TR81_9HYPO</name>
<dbReference type="AlphaFoldDB" id="A0A428TR81"/>
<protein>
    <submittedName>
        <fullName evidence="5">Uncharacterized protein</fullName>
    </submittedName>
</protein>